<evidence type="ECO:0008006" key="5">
    <source>
        <dbReference type="Google" id="ProtNLM"/>
    </source>
</evidence>
<dbReference type="InterPro" id="IPR011044">
    <property type="entry name" value="Quino_amine_DH_bsu"/>
</dbReference>
<dbReference type="InterPro" id="IPR011042">
    <property type="entry name" value="6-blade_b-propeller_TolB-like"/>
</dbReference>
<accession>A0ABW2PA11</accession>
<evidence type="ECO:0000256" key="2">
    <source>
        <dbReference type="SAM" id="SignalP"/>
    </source>
</evidence>
<gene>
    <name evidence="3" type="ORF">ACFQSB_24020</name>
</gene>
<feature type="region of interest" description="Disordered" evidence="1">
    <location>
        <begin position="48"/>
        <end position="69"/>
    </location>
</feature>
<name>A0ABW2PA11_9ACTN</name>
<feature type="signal peptide" evidence="2">
    <location>
        <begin position="1"/>
        <end position="22"/>
    </location>
</feature>
<dbReference type="SUPFAM" id="SSF50969">
    <property type="entry name" value="YVTN repeat-like/Quinoprotein amine dehydrogenase"/>
    <property type="match status" value="1"/>
</dbReference>
<protein>
    <recommendedName>
        <fullName evidence="5">WD40 repeat domain-containing protein</fullName>
    </recommendedName>
</protein>
<sequence>MRIRTLAALVLGGLMVAAPASAAAAPGHGGPATAAGLGAATTMAAAGPRSAAGTGTTGRGMSGHEHAGDTGDAVRYAALRTCTNNKKEDRPCGPWRLMLHSGKVRELPDARVFPRDGHRKVHKDSPAPIAVSGNGGHIAYVRERDDRLVVRELTGKVRVMPAAALPAKTNMMGLDLALSLDGSTLAVHDGANEKFLWLYDVASGRRLGSLPAGDELLGFSGDEDQVLTRRRTDENTTEIITYDLSGAEATRQVPPQIAAQDVPMALHADGDLVAFYSEGSRALKLFDLRSNAVVNSVRVKLPGGGAPDMVDWTGARQVTLHVLTGDAGNGTMHILQVDPGTGAVRVRDTYRVRNTFVFAACGG</sequence>
<feature type="chain" id="PRO_5046046790" description="WD40 repeat domain-containing protein" evidence="2">
    <location>
        <begin position="23"/>
        <end position="363"/>
    </location>
</feature>
<dbReference type="EMBL" id="JBHTCG010000017">
    <property type="protein sequence ID" value="MFC7385296.1"/>
    <property type="molecule type" value="Genomic_DNA"/>
</dbReference>
<dbReference type="Gene3D" id="2.120.10.30">
    <property type="entry name" value="TolB, C-terminal domain"/>
    <property type="match status" value="1"/>
</dbReference>
<proteinExistence type="predicted"/>
<organism evidence="3 4">
    <name type="scientific">Sphaerisporangium rhizosphaerae</name>
    <dbReference type="NCBI Taxonomy" id="2269375"/>
    <lineage>
        <taxon>Bacteria</taxon>
        <taxon>Bacillati</taxon>
        <taxon>Actinomycetota</taxon>
        <taxon>Actinomycetes</taxon>
        <taxon>Streptosporangiales</taxon>
        <taxon>Streptosporangiaceae</taxon>
        <taxon>Sphaerisporangium</taxon>
    </lineage>
</organism>
<evidence type="ECO:0000313" key="3">
    <source>
        <dbReference type="EMBL" id="MFC7385296.1"/>
    </source>
</evidence>
<reference evidence="4" key="1">
    <citation type="journal article" date="2019" name="Int. J. Syst. Evol. Microbiol.">
        <title>The Global Catalogue of Microorganisms (GCM) 10K type strain sequencing project: providing services to taxonomists for standard genome sequencing and annotation.</title>
        <authorList>
            <consortium name="The Broad Institute Genomics Platform"/>
            <consortium name="The Broad Institute Genome Sequencing Center for Infectious Disease"/>
            <person name="Wu L."/>
            <person name="Ma J."/>
        </authorList>
    </citation>
    <scope>NUCLEOTIDE SEQUENCE [LARGE SCALE GENOMIC DNA]</scope>
    <source>
        <strain evidence="4">CECT 7649</strain>
    </source>
</reference>
<evidence type="ECO:0000313" key="4">
    <source>
        <dbReference type="Proteomes" id="UP001596496"/>
    </source>
</evidence>
<keyword evidence="2" id="KW-0732">Signal</keyword>
<dbReference type="RefSeq" id="WP_380829241.1">
    <property type="nucleotide sequence ID" value="NZ_JBHTCG010000017.1"/>
</dbReference>
<dbReference type="Proteomes" id="UP001596496">
    <property type="component" value="Unassembled WGS sequence"/>
</dbReference>
<keyword evidence="4" id="KW-1185">Reference proteome</keyword>
<comment type="caution">
    <text evidence="3">The sequence shown here is derived from an EMBL/GenBank/DDBJ whole genome shotgun (WGS) entry which is preliminary data.</text>
</comment>
<evidence type="ECO:0000256" key="1">
    <source>
        <dbReference type="SAM" id="MobiDB-lite"/>
    </source>
</evidence>